<dbReference type="Pfam" id="PF09684">
    <property type="entry name" value="Tail_P2_I"/>
    <property type="match status" value="1"/>
</dbReference>
<dbReference type="Proteomes" id="UP000622552">
    <property type="component" value="Unassembled WGS sequence"/>
</dbReference>
<organism evidence="1 2">
    <name type="scientific">Longispora fulva</name>
    <dbReference type="NCBI Taxonomy" id="619741"/>
    <lineage>
        <taxon>Bacteria</taxon>
        <taxon>Bacillati</taxon>
        <taxon>Actinomycetota</taxon>
        <taxon>Actinomycetes</taxon>
        <taxon>Micromonosporales</taxon>
        <taxon>Micromonosporaceae</taxon>
        <taxon>Longispora</taxon>
    </lineage>
</organism>
<reference evidence="1" key="1">
    <citation type="submission" date="2020-11" db="EMBL/GenBank/DDBJ databases">
        <title>Sequencing the genomes of 1000 actinobacteria strains.</title>
        <authorList>
            <person name="Klenk H.-P."/>
        </authorList>
    </citation>
    <scope>NUCLEOTIDE SEQUENCE</scope>
    <source>
        <strain evidence="1">DSM 45356</strain>
    </source>
</reference>
<dbReference type="EMBL" id="JADOUF010000001">
    <property type="protein sequence ID" value="MBG6136427.1"/>
    <property type="molecule type" value="Genomic_DNA"/>
</dbReference>
<dbReference type="RefSeq" id="WP_197003405.1">
    <property type="nucleotide sequence ID" value="NZ_BONS01000015.1"/>
</dbReference>
<keyword evidence="2" id="KW-1185">Reference proteome</keyword>
<proteinExistence type="predicted"/>
<name>A0A8J7KWD7_9ACTN</name>
<dbReference type="NCBIfam" id="TIGR01634">
    <property type="entry name" value="tail_P2_I"/>
    <property type="match status" value="1"/>
</dbReference>
<evidence type="ECO:0000313" key="2">
    <source>
        <dbReference type="Proteomes" id="UP000622552"/>
    </source>
</evidence>
<evidence type="ECO:0000313" key="1">
    <source>
        <dbReference type="EMBL" id="MBG6136427.1"/>
    </source>
</evidence>
<dbReference type="InterPro" id="IPR006521">
    <property type="entry name" value="Tail_protein_I"/>
</dbReference>
<dbReference type="AlphaFoldDB" id="A0A8J7KWD7"/>
<gene>
    <name evidence="1" type="ORF">IW245_002621</name>
</gene>
<accession>A0A8J7KWD7</accession>
<protein>
    <submittedName>
        <fullName evidence="1">Phage tail-like protein</fullName>
    </submittedName>
</protein>
<sequence>MTATVPDEVPDDMRDHPVVNLLAHVADGLLDPVRRVALDPGRYLDPATAPPDVLAWLAILLGMGDELDTPPKAHQRRILAAAVDLHRRRGTVSGLRDLLRLYGADAQITEQLNDGPPQVTIRVTLAEHSLADEVSDAIARSVPVHVRTVVVFER</sequence>
<comment type="caution">
    <text evidence="1">The sequence shown here is derived from an EMBL/GenBank/DDBJ whole genome shotgun (WGS) entry which is preliminary data.</text>
</comment>